<feature type="domain" description="Mannitol dehydrogenase C-terminal" evidence="1">
    <location>
        <begin position="16"/>
        <end position="87"/>
    </location>
</feature>
<proteinExistence type="predicted"/>
<dbReference type="InterPro" id="IPR008927">
    <property type="entry name" value="6-PGluconate_DH-like_C_sf"/>
</dbReference>
<dbReference type="RefSeq" id="WP_108642177.1">
    <property type="nucleotide sequence ID" value="NZ_QCYG01000012.1"/>
</dbReference>
<evidence type="ECO:0000313" key="2">
    <source>
        <dbReference type="EMBL" id="PVA05328.1"/>
    </source>
</evidence>
<evidence type="ECO:0000259" key="1">
    <source>
        <dbReference type="Pfam" id="PF08125"/>
    </source>
</evidence>
<dbReference type="Gene3D" id="1.10.1040.10">
    <property type="entry name" value="N-(1-d-carboxylethyl)-l-norvaline Dehydrogenase, domain 2"/>
    <property type="match status" value="1"/>
</dbReference>
<dbReference type="SUPFAM" id="SSF48179">
    <property type="entry name" value="6-phosphogluconate dehydrogenase C-terminal domain-like"/>
    <property type="match status" value="1"/>
</dbReference>
<sequence length="104" mass="11307">MDGASLDEDIRYVSGPLDGLALEVALWCRYCAESEALDDPRGEALRAAARRARQTPAAFLALTEVFGTLGQNERFAHAFARQVEAVWAGDVRSVLRRALDGDAV</sequence>
<dbReference type="Proteomes" id="UP000244817">
    <property type="component" value="Unassembled WGS sequence"/>
</dbReference>
<dbReference type="GO" id="GO:0016491">
    <property type="term" value="F:oxidoreductase activity"/>
    <property type="evidence" value="ECO:0007669"/>
    <property type="project" value="InterPro"/>
</dbReference>
<reference evidence="2 3" key="1">
    <citation type="submission" date="2018-04" db="EMBL/GenBank/DDBJ databases">
        <title>Pelagivirga bohaiensis gen. nov., sp. nov., a bacterium isolated from the Bohai Sea.</title>
        <authorList>
            <person name="Ji X."/>
        </authorList>
    </citation>
    <scope>NUCLEOTIDE SEQUENCE [LARGE SCALE GENOMIC DNA]</scope>
    <source>
        <strain evidence="2 3">BH-SD16</strain>
    </source>
</reference>
<comment type="caution">
    <text evidence="2">The sequence shown here is derived from an EMBL/GenBank/DDBJ whole genome shotgun (WGS) entry which is preliminary data.</text>
</comment>
<keyword evidence="3" id="KW-1185">Reference proteome</keyword>
<organism evidence="2 3">
    <name type="scientific">Thalassorhabdomicrobium marinisediminis</name>
    <dbReference type="NCBI Taxonomy" id="2170577"/>
    <lineage>
        <taxon>Bacteria</taxon>
        <taxon>Pseudomonadati</taxon>
        <taxon>Pseudomonadota</taxon>
        <taxon>Alphaproteobacteria</taxon>
        <taxon>Rhodobacterales</taxon>
        <taxon>Paracoccaceae</taxon>
        <taxon>Thalassorhabdomicrobium</taxon>
    </lineage>
</organism>
<dbReference type="InterPro" id="IPR013328">
    <property type="entry name" value="6PGD_dom2"/>
</dbReference>
<name>A0A2T7FT26_9RHOB</name>
<dbReference type="EMBL" id="QCYG01000012">
    <property type="protein sequence ID" value="PVA05328.1"/>
    <property type="molecule type" value="Genomic_DNA"/>
</dbReference>
<dbReference type="AlphaFoldDB" id="A0A2T7FT26"/>
<gene>
    <name evidence="2" type="ORF">DC363_16065</name>
</gene>
<protein>
    <recommendedName>
        <fullName evidence="1">Mannitol dehydrogenase C-terminal domain-containing protein</fullName>
    </recommendedName>
</protein>
<dbReference type="InterPro" id="IPR013118">
    <property type="entry name" value="Mannitol_DH_C"/>
</dbReference>
<evidence type="ECO:0000313" key="3">
    <source>
        <dbReference type="Proteomes" id="UP000244817"/>
    </source>
</evidence>
<accession>A0A2T7FT26</accession>
<dbReference type="Pfam" id="PF08125">
    <property type="entry name" value="Mannitol_dh_C"/>
    <property type="match status" value="1"/>
</dbReference>